<name>D4ZF31_SHEVD</name>
<gene>
    <name evidence="1" type="ordered locus">SVI_4224</name>
</gene>
<proteinExistence type="predicted"/>
<dbReference type="STRING" id="637905.SVI_4224"/>
<organism evidence="1 2">
    <name type="scientific">Shewanella violacea (strain JCM 10179 / CIP 106290 / LMG 19151 / DSS12)</name>
    <dbReference type="NCBI Taxonomy" id="637905"/>
    <lineage>
        <taxon>Bacteria</taxon>
        <taxon>Pseudomonadati</taxon>
        <taxon>Pseudomonadota</taxon>
        <taxon>Gammaproteobacteria</taxon>
        <taxon>Alteromonadales</taxon>
        <taxon>Shewanellaceae</taxon>
        <taxon>Shewanella</taxon>
    </lineage>
</organism>
<evidence type="ECO:0000313" key="2">
    <source>
        <dbReference type="Proteomes" id="UP000002350"/>
    </source>
</evidence>
<sequence>MSLVMIDDMTMAMEFRKMKLTKQINCEVCG</sequence>
<accession>D4ZF31</accession>
<reference evidence="2" key="1">
    <citation type="journal article" date="2010" name="Mol. Biosyst.">
        <title>Complete genome sequence and comparative analysis of Shewanella violacea, a psychrophilic and piezophilic bacterium from deep sea floor sediments.</title>
        <authorList>
            <person name="Aono E."/>
            <person name="Baba T."/>
            <person name="Ara T."/>
            <person name="Nishi T."/>
            <person name="Nakamichi T."/>
            <person name="Inamoto E."/>
            <person name="Toyonaga H."/>
            <person name="Hasegawa M."/>
            <person name="Takai Y."/>
            <person name="Okumura Y."/>
            <person name="Baba M."/>
            <person name="Tomita M."/>
            <person name="Kato C."/>
            <person name="Oshima T."/>
            <person name="Nakasone K."/>
            <person name="Mori H."/>
        </authorList>
    </citation>
    <scope>NUCLEOTIDE SEQUENCE [LARGE SCALE GENOMIC DNA]</scope>
    <source>
        <strain evidence="2">JCM 10179 / CIP 106290 / LMG 19151 / DSS12</strain>
    </source>
</reference>
<keyword evidence="2" id="KW-1185">Reference proteome</keyword>
<dbReference type="AlphaFoldDB" id="D4ZF31"/>
<evidence type="ECO:0000313" key="1">
    <source>
        <dbReference type="EMBL" id="BAJ04195.1"/>
    </source>
</evidence>
<dbReference type="Proteomes" id="UP000002350">
    <property type="component" value="Chromosome"/>
</dbReference>
<protein>
    <submittedName>
        <fullName evidence="1">Uncharacterized protein</fullName>
    </submittedName>
</protein>
<dbReference type="HOGENOM" id="CLU_3405431_0_0_6"/>
<dbReference type="KEGG" id="svo:SVI_4224"/>
<dbReference type="EMBL" id="AP011177">
    <property type="protein sequence ID" value="BAJ04195.1"/>
    <property type="molecule type" value="Genomic_DNA"/>
</dbReference>